<dbReference type="GO" id="GO:0071949">
    <property type="term" value="F:FAD binding"/>
    <property type="evidence" value="ECO:0007669"/>
    <property type="project" value="InterPro"/>
</dbReference>
<keyword evidence="5 7" id="KW-0503">Monooxygenase</keyword>
<evidence type="ECO:0000313" key="7">
    <source>
        <dbReference type="EMBL" id="MDO6575198.1"/>
    </source>
</evidence>
<keyword evidence="3" id="KW-0274">FAD</keyword>
<dbReference type="InterPro" id="IPR036188">
    <property type="entry name" value="FAD/NAD-bd_sf"/>
</dbReference>
<evidence type="ECO:0000256" key="1">
    <source>
        <dbReference type="ARBA" id="ARBA00001974"/>
    </source>
</evidence>
<dbReference type="EMBL" id="JAUOQO010000336">
    <property type="protein sequence ID" value="MDO6575198.1"/>
    <property type="molecule type" value="Genomic_DNA"/>
</dbReference>
<keyword evidence="8" id="KW-1185">Reference proteome</keyword>
<comment type="caution">
    <text evidence="7">The sequence shown here is derived from an EMBL/GenBank/DDBJ whole genome shotgun (WGS) entry which is preliminary data.</text>
</comment>
<dbReference type="InterPro" id="IPR050493">
    <property type="entry name" value="FAD-dep_Monooxygenase_BioMet"/>
</dbReference>
<evidence type="ECO:0000256" key="5">
    <source>
        <dbReference type="ARBA" id="ARBA00023033"/>
    </source>
</evidence>
<feature type="non-terminal residue" evidence="7">
    <location>
        <position position="1"/>
    </location>
</feature>
<dbReference type="Proteomes" id="UP001170310">
    <property type="component" value="Unassembled WGS sequence"/>
</dbReference>
<protein>
    <submittedName>
        <fullName evidence="7">FAD-dependent monooxygenase</fullName>
    </submittedName>
</protein>
<name>A0AAW7YY66_9STAP</name>
<evidence type="ECO:0000256" key="3">
    <source>
        <dbReference type="ARBA" id="ARBA00022827"/>
    </source>
</evidence>
<gene>
    <name evidence="7" type="ORF">Q4528_13865</name>
</gene>
<evidence type="ECO:0000313" key="8">
    <source>
        <dbReference type="Proteomes" id="UP001170310"/>
    </source>
</evidence>
<feature type="domain" description="FAD-binding" evidence="6">
    <location>
        <begin position="46"/>
        <end position="86"/>
    </location>
</feature>
<feature type="non-terminal residue" evidence="7">
    <location>
        <position position="90"/>
    </location>
</feature>
<dbReference type="GO" id="GO:0004497">
    <property type="term" value="F:monooxygenase activity"/>
    <property type="evidence" value="ECO:0007669"/>
    <property type="project" value="UniProtKB-KW"/>
</dbReference>
<dbReference type="Gene3D" id="3.50.50.60">
    <property type="entry name" value="FAD/NAD(P)-binding domain"/>
    <property type="match status" value="1"/>
</dbReference>
<dbReference type="AlphaFoldDB" id="A0AAW7YY66"/>
<keyword evidence="2" id="KW-0285">Flavoprotein</keyword>
<dbReference type="PANTHER" id="PTHR13789:SF318">
    <property type="entry name" value="GERANYLGERANYL DIPHOSPHATE REDUCTASE"/>
    <property type="match status" value="1"/>
</dbReference>
<dbReference type="PANTHER" id="PTHR13789">
    <property type="entry name" value="MONOOXYGENASE"/>
    <property type="match status" value="1"/>
</dbReference>
<accession>A0AAW7YY66</accession>
<sequence length="90" mass="9764">TEEGWTLPGDIDALRDIYKDFHPEARALLMACRDVTRSALHVRAPMPRWSEGRVVLLGDAAHPMVPFMAQGACMASEDAVVLGCALDGVD</sequence>
<reference evidence="7" key="1">
    <citation type="submission" date="2023-07" db="EMBL/GenBank/DDBJ databases">
        <title>Genome content predicts the carbon catabolic preferences of heterotrophic bacteria.</title>
        <authorList>
            <person name="Gralka M."/>
        </authorList>
    </citation>
    <scope>NUCLEOTIDE SEQUENCE</scope>
    <source>
        <strain evidence="7">E2R20</strain>
    </source>
</reference>
<organism evidence="7 8">
    <name type="scientific">Staphylococcus pasteuri_A</name>
    <dbReference type="NCBI Taxonomy" id="3062664"/>
    <lineage>
        <taxon>Bacteria</taxon>
        <taxon>Bacillati</taxon>
        <taxon>Bacillota</taxon>
        <taxon>Bacilli</taxon>
        <taxon>Bacillales</taxon>
        <taxon>Staphylococcaceae</taxon>
        <taxon>Staphylococcus</taxon>
    </lineage>
</organism>
<dbReference type="Pfam" id="PF01494">
    <property type="entry name" value="FAD_binding_3"/>
    <property type="match status" value="1"/>
</dbReference>
<dbReference type="SUPFAM" id="SSF51905">
    <property type="entry name" value="FAD/NAD(P)-binding domain"/>
    <property type="match status" value="1"/>
</dbReference>
<comment type="cofactor">
    <cofactor evidence="1">
        <name>FAD</name>
        <dbReference type="ChEBI" id="CHEBI:57692"/>
    </cofactor>
</comment>
<dbReference type="RefSeq" id="WP_303522173.1">
    <property type="nucleotide sequence ID" value="NZ_JAUOQO010000336.1"/>
</dbReference>
<evidence type="ECO:0000259" key="6">
    <source>
        <dbReference type="Pfam" id="PF01494"/>
    </source>
</evidence>
<dbReference type="InterPro" id="IPR002938">
    <property type="entry name" value="FAD-bd"/>
</dbReference>
<keyword evidence="4" id="KW-0560">Oxidoreductase</keyword>
<evidence type="ECO:0000256" key="2">
    <source>
        <dbReference type="ARBA" id="ARBA00022630"/>
    </source>
</evidence>
<proteinExistence type="predicted"/>
<evidence type="ECO:0000256" key="4">
    <source>
        <dbReference type="ARBA" id="ARBA00023002"/>
    </source>
</evidence>